<keyword evidence="2" id="KW-1185">Reference proteome</keyword>
<dbReference type="Proteomes" id="UP000013909">
    <property type="component" value="Unassembled WGS sequence"/>
</dbReference>
<reference evidence="1 2" key="1">
    <citation type="submission" date="2013-02" db="EMBL/GenBank/DDBJ databases">
        <title>A novel strain isolated from Lonar lake, Maharashtra, India.</title>
        <authorList>
            <person name="Singh A."/>
        </authorList>
    </citation>
    <scope>NUCLEOTIDE SEQUENCE [LARGE SCALE GENOMIC DNA]</scope>
    <source>
        <strain evidence="1 2">AK24</strain>
    </source>
</reference>
<dbReference type="EMBL" id="AQHR01000056">
    <property type="protein sequence ID" value="EON77455.1"/>
    <property type="molecule type" value="Genomic_DNA"/>
</dbReference>
<accession>R7ZTK3</accession>
<evidence type="ECO:0000313" key="2">
    <source>
        <dbReference type="Proteomes" id="UP000013909"/>
    </source>
</evidence>
<protein>
    <submittedName>
        <fullName evidence="1">Uncharacterized protein</fullName>
    </submittedName>
</protein>
<dbReference type="STRING" id="1232681.ADIS_2106"/>
<gene>
    <name evidence="1" type="ORF">ADIS_2106</name>
</gene>
<sequence>MVFVQSVFLDKSVIEMISSQIFWMFVLDNSMFWHIFDGEYIL</sequence>
<proteinExistence type="predicted"/>
<organism evidence="1 2">
    <name type="scientific">Lunatimonas lonarensis</name>
    <dbReference type="NCBI Taxonomy" id="1232681"/>
    <lineage>
        <taxon>Bacteria</taxon>
        <taxon>Pseudomonadati</taxon>
        <taxon>Bacteroidota</taxon>
        <taxon>Cytophagia</taxon>
        <taxon>Cytophagales</taxon>
        <taxon>Cyclobacteriaceae</taxon>
    </lineage>
</organism>
<evidence type="ECO:0000313" key="1">
    <source>
        <dbReference type="EMBL" id="EON77455.1"/>
    </source>
</evidence>
<comment type="caution">
    <text evidence="1">The sequence shown here is derived from an EMBL/GenBank/DDBJ whole genome shotgun (WGS) entry which is preliminary data.</text>
</comment>
<dbReference type="AlphaFoldDB" id="R7ZTK3"/>
<name>R7ZTK3_9BACT</name>